<gene>
    <name evidence="15" type="ORF">EST38_g3806</name>
</gene>
<comment type="caution">
    <text evidence="15">The sequence shown here is derived from an EMBL/GenBank/DDBJ whole genome shotgun (WGS) entry which is preliminary data.</text>
</comment>
<comment type="subcellular location">
    <subcellularLocation>
        <location evidence="2">Endoplasmic reticulum membrane</location>
        <topology evidence="2">Multi-pass membrane protein</topology>
    </subcellularLocation>
</comment>
<keyword evidence="6" id="KW-0732">Signal</keyword>
<dbReference type="InterPro" id="IPR056790">
    <property type="entry name" value="Ribophorin_II_C"/>
</dbReference>
<keyword evidence="9 12" id="KW-0472">Membrane</keyword>
<dbReference type="OrthoDB" id="432292at2759"/>
<evidence type="ECO:0000256" key="3">
    <source>
        <dbReference type="ARBA" id="ARBA00004922"/>
    </source>
</evidence>
<feature type="transmembrane region" description="Helical" evidence="12">
    <location>
        <begin position="239"/>
        <end position="258"/>
    </location>
</feature>
<feature type="domain" description="Ribophorin II C-terminal" evidence="14">
    <location>
        <begin position="194"/>
        <end position="291"/>
    </location>
</feature>
<name>A0A4Q2DS56_9AGAR</name>
<evidence type="ECO:0000256" key="12">
    <source>
        <dbReference type="SAM" id="Phobius"/>
    </source>
</evidence>
<feature type="domain" description="Ribophorin II third" evidence="13">
    <location>
        <begin position="71"/>
        <end position="167"/>
    </location>
</feature>
<keyword evidence="5 12" id="KW-0812">Transmembrane</keyword>
<sequence length="293" mass="32470">MMSRDRELHVDVDDFALEKPVRLLKTLMYYPLALLLLAVTAQASVLTLKSPRFVVSDSTGNQLRAEPTASPVKLGARESLKITFQVVDKEDEKGVQPHQTFIRFYDESTGEEGIQPVRVTPGGKAKFDLNLSKPPLYLPPTSDKPLKVSLIIGTPNYDPISAQLFDLVLPWSQPAPVHPDEAVFHPRPELQHTFRPEQKVPNKFISLVFSGIAIAPWFVLLGLWSQVAPRATGLFSPSILPFIASLGAFEVLLFTYWVKLRLGDVLLYGGILGVVTVFTGRRALSSIAAKRTQ</sequence>
<comment type="function">
    <text evidence="1">Subunit of the oligosaccharyl transferase (OST) complex that catalyzes the initial transfer of a defined glycan (Glc(3)Man(9)GlcNAc(2) in eukaryotes) from the lipid carrier dolichol-pyrophosphate to an asparagine residue within an Asn-X-Ser/Thr consensus motif in nascent polypeptide chains, the first step in protein N-glycosylation. N-glycosylation occurs cotranslationally and the complex associates with the Sec61 complex at the channel-forming translocon complex that mediates protein translocation across the endoplasmic reticulum (ER). All subunits are required for a maximal enzyme activity.</text>
</comment>
<proteinExistence type="inferred from homology"/>
<feature type="transmembrane region" description="Helical" evidence="12">
    <location>
        <begin position="265"/>
        <end position="284"/>
    </location>
</feature>
<dbReference type="PANTHER" id="PTHR12640">
    <property type="entry name" value="RIBOPHORIN II"/>
    <property type="match status" value="1"/>
</dbReference>
<evidence type="ECO:0000256" key="9">
    <source>
        <dbReference type="ARBA" id="ARBA00023136"/>
    </source>
</evidence>
<dbReference type="Proteomes" id="UP000290288">
    <property type="component" value="Unassembled WGS sequence"/>
</dbReference>
<evidence type="ECO:0000313" key="16">
    <source>
        <dbReference type="Proteomes" id="UP000290288"/>
    </source>
</evidence>
<evidence type="ECO:0000256" key="1">
    <source>
        <dbReference type="ARBA" id="ARBA00002791"/>
    </source>
</evidence>
<dbReference type="InterPro" id="IPR055374">
    <property type="entry name" value="Ribophorin_II_3rd"/>
</dbReference>
<keyword evidence="16" id="KW-1185">Reference proteome</keyword>
<evidence type="ECO:0000256" key="4">
    <source>
        <dbReference type="ARBA" id="ARBA00009038"/>
    </source>
</evidence>
<accession>A0A4Q2DS56</accession>
<evidence type="ECO:0000313" key="15">
    <source>
        <dbReference type="EMBL" id="RXW22052.1"/>
    </source>
</evidence>
<keyword evidence="7" id="KW-0256">Endoplasmic reticulum</keyword>
<evidence type="ECO:0000256" key="5">
    <source>
        <dbReference type="ARBA" id="ARBA00022692"/>
    </source>
</evidence>
<dbReference type="GO" id="GO:0008250">
    <property type="term" value="C:oligosaccharyltransferase complex"/>
    <property type="evidence" value="ECO:0007669"/>
    <property type="project" value="InterPro"/>
</dbReference>
<evidence type="ECO:0000256" key="2">
    <source>
        <dbReference type="ARBA" id="ARBA00004477"/>
    </source>
</evidence>
<evidence type="ECO:0000256" key="11">
    <source>
        <dbReference type="ARBA" id="ARBA00032139"/>
    </source>
</evidence>
<dbReference type="PANTHER" id="PTHR12640:SF0">
    <property type="entry name" value="DOLICHYL-DIPHOSPHOOLIGOSACCHARIDE--PROTEIN GLYCOSYLTRANSFERASE SUBUNIT 2"/>
    <property type="match status" value="1"/>
</dbReference>
<dbReference type="AlphaFoldDB" id="A0A4Q2DS56"/>
<feature type="transmembrane region" description="Helical" evidence="12">
    <location>
        <begin position="27"/>
        <end position="48"/>
    </location>
</feature>
<feature type="transmembrane region" description="Helical" evidence="12">
    <location>
        <begin position="204"/>
        <end position="227"/>
    </location>
</feature>
<evidence type="ECO:0000256" key="7">
    <source>
        <dbReference type="ARBA" id="ARBA00022824"/>
    </source>
</evidence>
<evidence type="ECO:0000259" key="13">
    <source>
        <dbReference type="Pfam" id="PF23860"/>
    </source>
</evidence>
<dbReference type="Pfam" id="PF25147">
    <property type="entry name" value="Ribophorin_II_C"/>
    <property type="match status" value="1"/>
</dbReference>
<organism evidence="15 16">
    <name type="scientific">Candolleomyces aberdarensis</name>
    <dbReference type="NCBI Taxonomy" id="2316362"/>
    <lineage>
        <taxon>Eukaryota</taxon>
        <taxon>Fungi</taxon>
        <taxon>Dikarya</taxon>
        <taxon>Basidiomycota</taxon>
        <taxon>Agaricomycotina</taxon>
        <taxon>Agaricomycetes</taxon>
        <taxon>Agaricomycetidae</taxon>
        <taxon>Agaricales</taxon>
        <taxon>Agaricineae</taxon>
        <taxon>Psathyrellaceae</taxon>
        <taxon>Candolleomyces</taxon>
    </lineage>
</organism>
<dbReference type="GO" id="GO:0006487">
    <property type="term" value="P:protein N-linked glycosylation"/>
    <property type="evidence" value="ECO:0007669"/>
    <property type="project" value="TreeGrafter"/>
</dbReference>
<dbReference type="EMBL" id="SDEE01000086">
    <property type="protein sequence ID" value="RXW22052.1"/>
    <property type="molecule type" value="Genomic_DNA"/>
</dbReference>
<dbReference type="InterPro" id="IPR008814">
    <property type="entry name" value="Swp1"/>
</dbReference>
<keyword evidence="8 12" id="KW-1133">Transmembrane helix</keyword>
<evidence type="ECO:0000259" key="14">
    <source>
        <dbReference type="Pfam" id="PF25147"/>
    </source>
</evidence>
<evidence type="ECO:0000256" key="10">
    <source>
        <dbReference type="ARBA" id="ARBA00030078"/>
    </source>
</evidence>
<dbReference type="STRING" id="2316362.A0A4Q2DS56"/>
<evidence type="ECO:0000256" key="8">
    <source>
        <dbReference type="ARBA" id="ARBA00022989"/>
    </source>
</evidence>
<reference evidence="15 16" key="1">
    <citation type="submission" date="2019-01" db="EMBL/GenBank/DDBJ databases">
        <title>Draft genome sequence of Psathyrella aberdarensis IHI B618.</title>
        <authorList>
            <person name="Buettner E."/>
            <person name="Kellner H."/>
        </authorList>
    </citation>
    <scope>NUCLEOTIDE SEQUENCE [LARGE SCALE GENOMIC DNA]</scope>
    <source>
        <strain evidence="15 16">IHI B618</strain>
    </source>
</reference>
<dbReference type="UniPathway" id="UPA00378"/>
<comment type="similarity">
    <text evidence="4">Belongs to the SWP1 family.</text>
</comment>
<dbReference type="Pfam" id="PF23860">
    <property type="entry name" value="Ribophorin_II_3rd"/>
    <property type="match status" value="1"/>
</dbReference>
<protein>
    <recommendedName>
        <fullName evidence="11">Ribophorin II</fullName>
    </recommendedName>
    <alternativeName>
        <fullName evidence="10">Ribophorin-2</fullName>
    </alternativeName>
</protein>
<comment type="pathway">
    <text evidence="3">Protein modification; protein glycosylation.</text>
</comment>
<evidence type="ECO:0000256" key="6">
    <source>
        <dbReference type="ARBA" id="ARBA00022729"/>
    </source>
</evidence>